<dbReference type="GO" id="GO:0009279">
    <property type="term" value="C:cell outer membrane"/>
    <property type="evidence" value="ECO:0007669"/>
    <property type="project" value="UniProtKB-SubCell"/>
</dbReference>
<feature type="domain" description="SusD-like N-terminal" evidence="7">
    <location>
        <begin position="43"/>
        <end position="230"/>
    </location>
</feature>
<evidence type="ECO:0000259" key="6">
    <source>
        <dbReference type="Pfam" id="PF07980"/>
    </source>
</evidence>
<evidence type="ECO:0000313" key="8">
    <source>
        <dbReference type="EMBL" id="QPH40841.1"/>
    </source>
</evidence>
<dbReference type="InterPro" id="IPR012944">
    <property type="entry name" value="SusD_RagB_dom"/>
</dbReference>
<gene>
    <name evidence="8" type="ORF">IZT61_06125</name>
</gene>
<evidence type="ECO:0000256" key="3">
    <source>
        <dbReference type="ARBA" id="ARBA00022729"/>
    </source>
</evidence>
<dbReference type="AlphaFoldDB" id="A0A7S9L2B0"/>
<evidence type="ECO:0000256" key="5">
    <source>
        <dbReference type="ARBA" id="ARBA00023237"/>
    </source>
</evidence>
<dbReference type="Pfam" id="PF07980">
    <property type="entry name" value="SusD_RagB"/>
    <property type="match status" value="1"/>
</dbReference>
<dbReference type="Pfam" id="PF14322">
    <property type="entry name" value="SusD-like_3"/>
    <property type="match status" value="1"/>
</dbReference>
<comment type="subcellular location">
    <subcellularLocation>
        <location evidence="1">Cell outer membrane</location>
    </subcellularLocation>
</comment>
<dbReference type="KEGG" id="pex:IZT61_06125"/>
<dbReference type="CDD" id="cd08977">
    <property type="entry name" value="SusD"/>
    <property type="match status" value="1"/>
</dbReference>
<keyword evidence="5" id="KW-0998">Cell outer membrane</keyword>
<dbReference type="InterPro" id="IPR033985">
    <property type="entry name" value="SusD-like_N"/>
</dbReference>
<feature type="domain" description="RagB/SusD" evidence="6">
    <location>
        <begin position="327"/>
        <end position="584"/>
    </location>
</feature>
<dbReference type="RefSeq" id="WP_196100295.1">
    <property type="nucleotide sequence ID" value="NZ_CP064939.1"/>
</dbReference>
<keyword evidence="3" id="KW-0732">Signal</keyword>
<sequence>MKKYFTVGLFACFLTIIWGCKKLSEDSPLEVTGLEYVFDSKDSLGVNAERFLNNIYSGLPNGYNRINNNILDAGTDDAIPNAVGDIVQYYSNNGISPTNIPDNVWAKNYENIRKVNIFLANIDVVPLNLPGYKNRWKAEARCLRAMAYFELIKRWGGVPVIGDKIYNAGEVVDIPRSTYQQCSDYIIAELDAAMPFLLTANNSVNGTFASNFYGRFGRGAAMALKSRLLLYLASPLNNPTNDVSKWANAAAAAKAVMDSVSATKFTYTLQNAATTAHYTNTQLTPLVPTAALSSYTVNVNKFLSIFSTASNNEIILPYMATNNSTVESANDPVGYTRATATSGKTNPTQELVDEYEMTNGKQITESGSGYDHTMPYYNRDPRLPGTVMFDGLYWLNRNVQTYDGGLDRPFGYGRVTKGETRTGYYLRKFMTSNSSATSYSNYPHVFPIFRYAEILLNYAEAQNEAAGPDNTVYSAVNAIRNRVGMPGLPAGLTQAQMRDKIRHERRVEFAFEEHRFWDIRRWKIAGNVLNGTLHGIQATLNNGVKTYKVVDATTIMFDVNKMYLFPIPLNEVISNKSMAQNPNW</sequence>
<dbReference type="SUPFAM" id="SSF48452">
    <property type="entry name" value="TPR-like"/>
    <property type="match status" value="1"/>
</dbReference>
<evidence type="ECO:0000313" key="9">
    <source>
        <dbReference type="Proteomes" id="UP000594759"/>
    </source>
</evidence>
<dbReference type="Proteomes" id="UP000594759">
    <property type="component" value="Chromosome"/>
</dbReference>
<comment type="similarity">
    <text evidence="2">Belongs to the SusD family.</text>
</comment>
<dbReference type="EMBL" id="CP064939">
    <property type="protein sequence ID" value="QPH40841.1"/>
    <property type="molecule type" value="Genomic_DNA"/>
</dbReference>
<name>A0A7S9L2B0_9SPHI</name>
<dbReference type="Gene3D" id="1.25.40.390">
    <property type="match status" value="1"/>
</dbReference>
<reference evidence="8 9" key="1">
    <citation type="submission" date="2020-11" db="EMBL/GenBank/DDBJ databases">
        <title>Pedobacter endophytica, an endophytic bacteria isolated form Carex pumila.</title>
        <authorList>
            <person name="Peng Y."/>
            <person name="Jiang L."/>
            <person name="Lee J."/>
        </authorList>
    </citation>
    <scope>NUCLEOTIDE SEQUENCE [LARGE SCALE GENOMIC DNA]</scope>
    <source>
        <strain evidence="8 9">JBR3-12</strain>
    </source>
</reference>
<evidence type="ECO:0000256" key="4">
    <source>
        <dbReference type="ARBA" id="ARBA00023136"/>
    </source>
</evidence>
<protein>
    <submittedName>
        <fullName evidence="8">RagB/SusD family nutrient uptake outer membrane protein</fullName>
    </submittedName>
</protein>
<organism evidence="8 9">
    <name type="scientific">Pedobacter endophyticus</name>
    <dbReference type="NCBI Taxonomy" id="2789740"/>
    <lineage>
        <taxon>Bacteria</taxon>
        <taxon>Pseudomonadati</taxon>
        <taxon>Bacteroidota</taxon>
        <taxon>Sphingobacteriia</taxon>
        <taxon>Sphingobacteriales</taxon>
        <taxon>Sphingobacteriaceae</taxon>
        <taxon>Pedobacter</taxon>
    </lineage>
</organism>
<evidence type="ECO:0000256" key="1">
    <source>
        <dbReference type="ARBA" id="ARBA00004442"/>
    </source>
</evidence>
<proteinExistence type="inferred from homology"/>
<keyword evidence="9" id="KW-1185">Reference proteome</keyword>
<dbReference type="InterPro" id="IPR011990">
    <property type="entry name" value="TPR-like_helical_dom_sf"/>
</dbReference>
<evidence type="ECO:0000256" key="2">
    <source>
        <dbReference type="ARBA" id="ARBA00006275"/>
    </source>
</evidence>
<keyword evidence="4" id="KW-0472">Membrane</keyword>
<accession>A0A7S9L2B0</accession>
<evidence type="ECO:0000259" key="7">
    <source>
        <dbReference type="Pfam" id="PF14322"/>
    </source>
</evidence>